<name>A0A445BPF0_ARAHY</name>
<reference evidence="1 2" key="1">
    <citation type="submission" date="2019-01" db="EMBL/GenBank/DDBJ databases">
        <title>Sequencing of cultivated peanut Arachis hypogaea provides insights into genome evolution and oil improvement.</title>
        <authorList>
            <person name="Chen X."/>
        </authorList>
    </citation>
    <scope>NUCLEOTIDE SEQUENCE [LARGE SCALE GENOMIC DNA]</scope>
    <source>
        <strain evidence="2">cv. Fuhuasheng</strain>
        <tissue evidence="1">Leaves</tissue>
    </source>
</reference>
<dbReference type="Proteomes" id="UP000289738">
    <property type="component" value="Chromosome A09"/>
</dbReference>
<proteinExistence type="predicted"/>
<evidence type="ECO:0000313" key="2">
    <source>
        <dbReference type="Proteomes" id="UP000289738"/>
    </source>
</evidence>
<keyword evidence="2" id="KW-1185">Reference proteome</keyword>
<dbReference type="EMBL" id="SDMP01000009">
    <property type="protein sequence ID" value="RYR40516.1"/>
    <property type="molecule type" value="Genomic_DNA"/>
</dbReference>
<gene>
    <name evidence="1" type="ORF">Ahy_A09g046272</name>
</gene>
<evidence type="ECO:0000313" key="1">
    <source>
        <dbReference type="EMBL" id="RYR40516.1"/>
    </source>
</evidence>
<accession>A0A445BPF0</accession>
<organism evidence="1 2">
    <name type="scientific">Arachis hypogaea</name>
    <name type="common">Peanut</name>
    <dbReference type="NCBI Taxonomy" id="3818"/>
    <lineage>
        <taxon>Eukaryota</taxon>
        <taxon>Viridiplantae</taxon>
        <taxon>Streptophyta</taxon>
        <taxon>Embryophyta</taxon>
        <taxon>Tracheophyta</taxon>
        <taxon>Spermatophyta</taxon>
        <taxon>Magnoliopsida</taxon>
        <taxon>eudicotyledons</taxon>
        <taxon>Gunneridae</taxon>
        <taxon>Pentapetalae</taxon>
        <taxon>rosids</taxon>
        <taxon>fabids</taxon>
        <taxon>Fabales</taxon>
        <taxon>Fabaceae</taxon>
        <taxon>Papilionoideae</taxon>
        <taxon>50 kb inversion clade</taxon>
        <taxon>dalbergioids sensu lato</taxon>
        <taxon>Dalbergieae</taxon>
        <taxon>Pterocarpus clade</taxon>
        <taxon>Arachis</taxon>
    </lineage>
</organism>
<dbReference type="AlphaFoldDB" id="A0A445BPF0"/>
<protein>
    <submittedName>
        <fullName evidence="1">Uncharacterized protein</fullName>
    </submittedName>
</protein>
<comment type="caution">
    <text evidence="1">The sequence shown here is derived from an EMBL/GenBank/DDBJ whole genome shotgun (WGS) entry which is preliminary data.</text>
</comment>
<sequence length="74" mass="8069">MGTLACKIFSKTIDNEPDIIDGVGAKTGHVIRTNIGGQNGQSRQILLCHHLLFKSQEGNHVYPRLEALDATRGL</sequence>